<feature type="region of interest" description="Disordered" evidence="1">
    <location>
        <begin position="1"/>
        <end position="87"/>
    </location>
</feature>
<feature type="compositionally biased region" description="Low complexity" evidence="1">
    <location>
        <begin position="15"/>
        <end position="33"/>
    </location>
</feature>
<gene>
    <name evidence="2" type="primary">ORF17135</name>
</gene>
<organism evidence="2">
    <name type="scientific">Arion vulgaris</name>
    <dbReference type="NCBI Taxonomy" id="1028688"/>
    <lineage>
        <taxon>Eukaryota</taxon>
        <taxon>Metazoa</taxon>
        <taxon>Spiralia</taxon>
        <taxon>Lophotrochozoa</taxon>
        <taxon>Mollusca</taxon>
        <taxon>Gastropoda</taxon>
        <taxon>Heterobranchia</taxon>
        <taxon>Euthyneura</taxon>
        <taxon>Panpulmonata</taxon>
        <taxon>Eupulmonata</taxon>
        <taxon>Stylommatophora</taxon>
        <taxon>Helicina</taxon>
        <taxon>Arionoidea</taxon>
        <taxon>Arionidae</taxon>
        <taxon>Arion</taxon>
    </lineage>
</organism>
<reference evidence="2" key="1">
    <citation type="submission" date="2014-12" db="EMBL/GenBank/DDBJ databases">
        <title>Insight into the proteome of Arion vulgaris.</title>
        <authorList>
            <person name="Aradska J."/>
            <person name="Bulat T."/>
            <person name="Smidak R."/>
            <person name="Sarate P."/>
            <person name="Gangsoo J."/>
            <person name="Sialana F."/>
            <person name="Bilban M."/>
            <person name="Lubec G."/>
        </authorList>
    </citation>
    <scope>NUCLEOTIDE SEQUENCE</scope>
    <source>
        <tissue evidence="2">Skin</tissue>
    </source>
</reference>
<name>A0A0B6Y8T9_9EUPU</name>
<feature type="compositionally biased region" description="Low complexity" evidence="1">
    <location>
        <begin position="53"/>
        <end position="67"/>
    </location>
</feature>
<dbReference type="EMBL" id="HACG01005668">
    <property type="protein sequence ID" value="CEK52533.1"/>
    <property type="molecule type" value="Transcribed_RNA"/>
</dbReference>
<accession>A0A0B6Y8T9</accession>
<sequence length="87" mass="9208">SCDNCVTMQSHCDKSNSNSLSYLSSPKLAAKNKPPLPTKLSPMLKQSGLPKLSSTTQSANSSSSSRSIYCTAKPIQSGKDQTGSQQK</sequence>
<feature type="non-terminal residue" evidence="2">
    <location>
        <position position="1"/>
    </location>
</feature>
<feature type="compositionally biased region" description="Polar residues" evidence="1">
    <location>
        <begin position="78"/>
        <end position="87"/>
    </location>
</feature>
<evidence type="ECO:0000313" key="2">
    <source>
        <dbReference type="EMBL" id="CEK52533.1"/>
    </source>
</evidence>
<evidence type="ECO:0000256" key="1">
    <source>
        <dbReference type="SAM" id="MobiDB-lite"/>
    </source>
</evidence>
<feature type="non-terminal residue" evidence="2">
    <location>
        <position position="87"/>
    </location>
</feature>
<proteinExistence type="predicted"/>
<feature type="compositionally biased region" description="Polar residues" evidence="1">
    <location>
        <begin position="1"/>
        <end position="10"/>
    </location>
</feature>
<dbReference type="AlphaFoldDB" id="A0A0B6Y8T9"/>
<protein>
    <submittedName>
        <fullName evidence="2">Uncharacterized protein</fullName>
    </submittedName>
</protein>